<proteinExistence type="predicted"/>
<reference evidence="1" key="1">
    <citation type="submission" date="2016-08" db="EMBL/GenBank/DDBJ databases">
        <authorList>
            <person name="Ngugi D.K."/>
            <person name="Miyake S."/>
            <person name="Stingl U."/>
        </authorList>
    </citation>
    <scope>NUCLEOTIDE SEQUENCE</scope>
    <source>
        <strain evidence="1">SCG-B11WGA-EpuloA1</strain>
    </source>
</reference>
<evidence type="ECO:0000313" key="1">
    <source>
        <dbReference type="EMBL" id="ONI42148.1"/>
    </source>
</evidence>
<gene>
    <name evidence="1" type="ORF">AN396_02350</name>
</gene>
<dbReference type="EMBL" id="LJDB01000020">
    <property type="protein sequence ID" value="ONI42148.1"/>
    <property type="molecule type" value="Genomic_DNA"/>
</dbReference>
<accession>A0ACC8XFH1</accession>
<name>A0ACC8XFH1_9FIRM</name>
<keyword evidence="2" id="KW-1185">Reference proteome</keyword>
<protein>
    <submittedName>
        <fullName evidence="1">Uncharacterized protein</fullName>
    </submittedName>
</protein>
<evidence type="ECO:0000313" key="2">
    <source>
        <dbReference type="Proteomes" id="UP000188605"/>
    </source>
</evidence>
<organism evidence="1 2">
    <name type="scientific">Candidatus Epulonipiscium fishelsonii</name>
    <dbReference type="NCBI Taxonomy" id="77094"/>
    <lineage>
        <taxon>Bacteria</taxon>
        <taxon>Bacillati</taxon>
        <taxon>Bacillota</taxon>
        <taxon>Clostridia</taxon>
        <taxon>Lachnospirales</taxon>
        <taxon>Lachnospiraceae</taxon>
        <taxon>Candidatus Epulonipiscium</taxon>
    </lineage>
</organism>
<comment type="caution">
    <text evidence="1">The sequence shown here is derived from an EMBL/GenBank/DDBJ whole genome shotgun (WGS) entry which is preliminary data.</text>
</comment>
<sequence>MKNFKNANLVTKLSTSIGIIVISILATVSSIVAIQIYSNSKLLTDSLFNTKAQSSAQAVQNSIDNASETLIDLKNQIEKEYGNLRSAQETDLNLSIPYGVPLSKVNLELEEYFLNTSWAELSKDENMVGIGVYFEPYAFDPNIEIYALEIHKAYASTHRVAGLHNYNEYDGFIYYDMSKDTGKPYMSNPTTNPAGDFLVYLSYPITYKGEVKGVVSMGILAEEFNITGLYEENYPTASLSIYSDDGSVIFDTSNYDRISENLFTNFDAKYKNEWIDKIALKQPFHMSVSFEGTKYERFAYPISVAEKTWWINIKVETADYNKDTKFIAIVISISSIIALTLVMVVTRKLLKTYLHPINQLLDGSNKMLLGDFNISMKSNSTDEIGILSNTFMEMSSSLKSIILDIENILSNMANGDFSNVAAIQANYVGAFSPIKVSLIEINKNLSATIGKIIKSAGEVNAAATDIAKGATDLAKGATDQSHILQGFVKITDQMNNEINVAVDRVQYSAQISDEAKIKANEGNLEMKKMLDAMQDIYTSSQTISIVLKTIEDIASQTNLLALNATIEAARAGESGKGFVVVANEIRALANRSSETVKEIEDIIKQSIQSANRGQDMANNTAQSLLTIIETIETSAIISKEVLELTVNQKDNINSLAQGIRQISTVVELNATTSQESAALSQELAAQADFLRGMIEAFKIE</sequence>
<dbReference type="Proteomes" id="UP000188605">
    <property type="component" value="Unassembled WGS sequence"/>
</dbReference>